<feature type="compositionally biased region" description="Low complexity" evidence="1">
    <location>
        <begin position="201"/>
        <end position="215"/>
    </location>
</feature>
<feature type="non-terminal residue" evidence="2">
    <location>
        <position position="623"/>
    </location>
</feature>
<evidence type="ECO:0000256" key="1">
    <source>
        <dbReference type="SAM" id="MobiDB-lite"/>
    </source>
</evidence>
<feature type="region of interest" description="Disordered" evidence="1">
    <location>
        <begin position="188"/>
        <end position="239"/>
    </location>
</feature>
<organism evidence="2 3">
    <name type="scientific">Gordonia lacunae</name>
    <dbReference type="NCBI Taxonomy" id="417102"/>
    <lineage>
        <taxon>Bacteria</taxon>
        <taxon>Bacillati</taxon>
        <taxon>Actinomycetota</taxon>
        <taxon>Actinomycetes</taxon>
        <taxon>Mycobacteriales</taxon>
        <taxon>Gordoniaceae</taxon>
        <taxon>Gordonia</taxon>
    </lineage>
</organism>
<gene>
    <name evidence="2" type="ORF">CA982_18600</name>
</gene>
<sequence>MLIHDETSPTSYRFAMTVPPGGHTEVNADGTATVYDRDGNPIQQVARPWAFDATGQPQKTWYTVDDNGDLIQHVEPAADARYPILADPPGDSTPASSPVYLKPRPGDPGFVGPVTPEQQQQARAKQAQETPPANDGLSDLLTAGITDQPPATETETSPTQGAEPAPGQQLGYGDWVANNYLGQDVGQDAPAVEYNTPPPGQTTAAPPAEAGPAAQWNDDGTGWVRGHDGQEKPAHRSVDAAGNPVVEFTDPATGNKTILTVGEYGGQVAEVFDQDGTKLLREERYSGGTLADGSSAGTTIRYFDYQNGEQLFLNTTDGGDLYNSALSDGNVNVLLTPDGSVNATLINPDADYDWEQIAQAVPREFADSGDGQPVTLTKGDEQLTLQPDGSSVLANLDTDRAWHFRPGETEPYEITHADGSALSPVDAGYDLAKGAWDGTRSLVGLGPHGTVDTWKGLGENLGTVIMYLPNSMSDAMYGATTAGRPNGGYQRPDRENALFQALTGVNPEYLRTSPAYAVGMLGAIAAVSVIPGGGQAAARAGQSLAGALGRGATRAPITDAIAPALRDHGYTPDQFQQLLTRPLQPLTPDEIATLPKGTPVPQPLNGFERAVIDSARSAIPPLT</sequence>
<feature type="compositionally biased region" description="Polar residues" evidence="1">
    <location>
        <begin position="149"/>
        <end position="160"/>
    </location>
</feature>
<dbReference type="EMBL" id="NGFO01000023">
    <property type="protein sequence ID" value="OUC77239.1"/>
    <property type="molecule type" value="Genomic_DNA"/>
</dbReference>
<comment type="caution">
    <text evidence="2">The sequence shown here is derived from an EMBL/GenBank/DDBJ whole genome shotgun (WGS) entry which is preliminary data.</text>
</comment>
<keyword evidence="3" id="KW-1185">Reference proteome</keyword>
<dbReference type="Proteomes" id="UP000194632">
    <property type="component" value="Unassembled WGS sequence"/>
</dbReference>
<dbReference type="STRING" id="417102.CA982_18600"/>
<name>A0A243Q7A6_9ACTN</name>
<feature type="compositionally biased region" description="Low complexity" evidence="1">
    <location>
        <begin position="118"/>
        <end position="128"/>
    </location>
</feature>
<accession>A0A243Q7A6</accession>
<dbReference type="AlphaFoldDB" id="A0A243Q7A6"/>
<protein>
    <submittedName>
        <fullName evidence="2">Uncharacterized protein</fullName>
    </submittedName>
</protein>
<evidence type="ECO:0000313" key="2">
    <source>
        <dbReference type="EMBL" id="OUC77239.1"/>
    </source>
</evidence>
<reference evidence="2 3" key="1">
    <citation type="submission" date="2017-05" db="EMBL/GenBank/DDBJ databases">
        <title>Biotechnological potential of actinobacteria isolated from South African environments.</title>
        <authorList>
            <person name="Le Roes-Hill M."/>
            <person name="Prins A."/>
            <person name="Durrell K.A."/>
        </authorList>
    </citation>
    <scope>NUCLEOTIDE SEQUENCE [LARGE SCALE GENOMIC DNA]</scope>
    <source>
        <strain evidence="2">BS2</strain>
    </source>
</reference>
<feature type="compositionally biased region" description="Basic and acidic residues" evidence="1">
    <location>
        <begin position="225"/>
        <end position="238"/>
    </location>
</feature>
<proteinExistence type="predicted"/>
<evidence type="ECO:0000313" key="3">
    <source>
        <dbReference type="Proteomes" id="UP000194632"/>
    </source>
</evidence>
<feature type="region of interest" description="Disordered" evidence="1">
    <location>
        <begin position="82"/>
        <end position="172"/>
    </location>
</feature>